<dbReference type="PANTHER" id="PTHR24346">
    <property type="entry name" value="MAP/MICROTUBULE AFFINITY-REGULATING KINASE"/>
    <property type="match status" value="1"/>
</dbReference>
<evidence type="ECO:0000313" key="5">
    <source>
        <dbReference type="EMBL" id="KAK3940507.1"/>
    </source>
</evidence>
<dbReference type="Gene3D" id="1.10.510.10">
    <property type="entry name" value="Transferase(Phosphotransferase) domain 1"/>
    <property type="match status" value="1"/>
</dbReference>
<dbReference type="InterPro" id="IPR008271">
    <property type="entry name" value="Ser/Thr_kinase_AS"/>
</dbReference>
<evidence type="ECO:0000313" key="6">
    <source>
        <dbReference type="Proteomes" id="UP001303473"/>
    </source>
</evidence>
<dbReference type="SUPFAM" id="SSF56112">
    <property type="entry name" value="Protein kinase-like (PK-like)"/>
    <property type="match status" value="1"/>
</dbReference>
<keyword evidence="5" id="KW-0808">Transferase</keyword>
<gene>
    <name evidence="5" type="ORF">QBC46DRAFT_434569</name>
</gene>
<proteinExistence type="predicted"/>
<keyword evidence="2" id="KW-0067">ATP-binding</keyword>
<dbReference type="InterPro" id="IPR000719">
    <property type="entry name" value="Prot_kinase_dom"/>
</dbReference>
<evidence type="ECO:0000256" key="3">
    <source>
        <dbReference type="SAM" id="MobiDB-lite"/>
    </source>
</evidence>
<dbReference type="GO" id="GO:0005524">
    <property type="term" value="F:ATP binding"/>
    <property type="evidence" value="ECO:0007669"/>
    <property type="project" value="UniProtKB-KW"/>
</dbReference>
<evidence type="ECO:0000256" key="2">
    <source>
        <dbReference type="ARBA" id="ARBA00022840"/>
    </source>
</evidence>
<name>A0AAN6N794_9PEZI</name>
<reference evidence="6" key="1">
    <citation type="journal article" date="2023" name="Mol. Phylogenet. Evol.">
        <title>Genome-scale phylogeny and comparative genomics of the fungal order Sordariales.</title>
        <authorList>
            <person name="Hensen N."/>
            <person name="Bonometti L."/>
            <person name="Westerberg I."/>
            <person name="Brannstrom I.O."/>
            <person name="Guillou S."/>
            <person name="Cros-Aarteil S."/>
            <person name="Calhoun S."/>
            <person name="Haridas S."/>
            <person name="Kuo A."/>
            <person name="Mondo S."/>
            <person name="Pangilinan J."/>
            <person name="Riley R."/>
            <person name="LaButti K."/>
            <person name="Andreopoulos B."/>
            <person name="Lipzen A."/>
            <person name="Chen C."/>
            <person name="Yan M."/>
            <person name="Daum C."/>
            <person name="Ng V."/>
            <person name="Clum A."/>
            <person name="Steindorff A."/>
            <person name="Ohm R.A."/>
            <person name="Martin F."/>
            <person name="Silar P."/>
            <person name="Natvig D.O."/>
            <person name="Lalanne C."/>
            <person name="Gautier V."/>
            <person name="Ament-Velasquez S.L."/>
            <person name="Kruys A."/>
            <person name="Hutchinson M.I."/>
            <person name="Powell A.J."/>
            <person name="Barry K."/>
            <person name="Miller A.N."/>
            <person name="Grigoriev I.V."/>
            <person name="Debuchy R."/>
            <person name="Gladieux P."/>
            <person name="Hiltunen Thoren M."/>
            <person name="Johannesson H."/>
        </authorList>
    </citation>
    <scope>NUCLEOTIDE SEQUENCE [LARGE SCALE GENOMIC DNA]</scope>
    <source>
        <strain evidence="6">CBS 340.73</strain>
    </source>
</reference>
<sequence>MERPQDDGYVSETTNECTPSEVAAMMRRIKSQAPAHVDAEGVFGAEGAPKSPDRDDDHGVSPHENSIRVILRPSADPVRIKLSPYGIADPQPRTVILDANANPHGATPVSSLALAQSSADTEAGPRKLYCRLIFDLARDWTIVINKGKDFVTLRKLPDEQDGPQPMDSEQRIQPRNPTAVNVGSWAVFAKGHHLLDFLVLPRLSTIVEPRQDPDETEPQQASKKRALDPSQPEAPSKRVKQQEGDGQSGDMAVFQAPATAAAPLAESSTTHHPLGQLLEGQTAKVFGPKGEDYTLTRGKNIALRPASHVFEARDSRSPGHLAVVKVVRAPAEGDPAGVVHAAEMWMREVRNHSKLTQHAAVVCLNNHDARYLTLYMEHVDAPGLDCYRSGNSNPMCILGSVDARRIFTDISAALSFIHGQGVVHDDIKPGNILFSKARGAVLIDFGLSSPASDNSGHTGGTPWYIPPEFMESRTRGVAGDVWAFGVVMLFLLRKLALPERMSPLLNWRIADINGEGEETDKARTTMRQWIEGIEEIAQRLGTQGLAAQGLARGSRL</sequence>
<evidence type="ECO:0000256" key="1">
    <source>
        <dbReference type="ARBA" id="ARBA00022741"/>
    </source>
</evidence>
<dbReference type="EMBL" id="MU853795">
    <property type="protein sequence ID" value="KAK3940507.1"/>
    <property type="molecule type" value="Genomic_DNA"/>
</dbReference>
<feature type="region of interest" description="Disordered" evidence="3">
    <location>
        <begin position="155"/>
        <end position="176"/>
    </location>
</feature>
<accession>A0AAN6N794</accession>
<dbReference type="PANTHER" id="PTHR24346:SF30">
    <property type="entry name" value="MATERNAL EMBRYONIC LEUCINE ZIPPER KINASE"/>
    <property type="match status" value="1"/>
</dbReference>
<keyword evidence="1" id="KW-0547">Nucleotide-binding</keyword>
<feature type="domain" description="Protein kinase" evidence="4">
    <location>
        <begin position="295"/>
        <end position="556"/>
    </location>
</feature>
<dbReference type="GO" id="GO:0035556">
    <property type="term" value="P:intracellular signal transduction"/>
    <property type="evidence" value="ECO:0007669"/>
    <property type="project" value="TreeGrafter"/>
</dbReference>
<keyword evidence="6" id="KW-1185">Reference proteome</keyword>
<dbReference type="Proteomes" id="UP001303473">
    <property type="component" value="Unassembled WGS sequence"/>
</dbReference>
<dbReference type="AlphaFoldDB" id="A0AAN6N794"/>
<dbReference type="GO" id="GO:0005737">
    <property type="term" value="C:cytoplasm"/>
    <property type="evidence" value="ECO:0007669"/>
    <property type="project" value="TreeGrafter"/>
</dbReference>
<dbReference type="SMART" id="SM00220">
    <property type="entry name" value="S_TKc"/>
    <property type="match status" value="1"/>
</dbReference>
<feature type="compositionally biased region" description="Basic and acidic residues" evidence="3">
    <location>
        <begin position="51"/>
        <end position="61"/>
    </location>
</feature>
<feature type="region of interest" description="Disordered" evidence="3">
    <location>
        <begin position="30"/>
        <end position="66"/>
    </location>
</feature>
<dbReference type="GO" id="GO:0004674">
    <property type="term" value="F:protein serine/threonine kinase activity"/>
    <property type="evidence" value="ECO:0007669"/>
    <property type="project" value="TreeGrafter"/>
</dbReference>
<dbReference type="Pfam" id="PF00069">
    <property type="entry name" value="Pkinase"/>
    <property type="match status" value="1"/>
</dbReference>
<protein>
    <submittedName>
        <fullName evidence="5">Membrane-associated tyrosine and threonine-specific cdc2-inhibitory kinase</fullName>
    </submittedName>
</protein>
<dbReference type="InterPro" id="IPR011009">
    <property type="entry name" value="Kinase-like_dom_sf"/>
</dbReference>
<dbReference type="PROSITE" id="PS00108">
    <property type="entry name" value="PROTEIN_KINASE_ST"/>
    <property type="match status" value="1"/>
</dbReference>
<feature type="region of interest" description="Disordered" evidence="3">
    <location>
        <begin position="209"/>
        <end position="249"/>
    </location>
</feature>
<comment type="caution">
    <text evidence="5">The sequence shown here is derived from an EMBL/GenBank/DDBJ whole genome shotgun (WGS) entry which is preliminary data.</text>
</comment>
<keyword evidence="5" id="KW-0418">Kinase</keyword>
<evidence type="ECO:0000259" key="4">
    <source>
        <dbReference type="PROSITE" id="PS50011"/>
    </source>
</evidence>
<dbReference type="PROSITE" id="PS50011">
    <property type="entry name" value="PROTEIN_KINASE_DOM"/>
    <property type="match status" value="1"/>
</dbReference>
<organism evidence="5 6">
    <name type="scientific">Diplogelasinospora grovesii</name>
    <dbReference type="NCBI Taxonomy" id="303347"/>
    <lineage>
        <taxon>Eukaryota</taxon>
        <taxon>Fungi</taxon>
        <taxon>Dikarya</taxon>
        <taxon>Ascomycota</taxon>
        <taxon>Pezizomycotina</taxon>
        <taxon>Sordariomycetes</taxon>
        <taxon>Sordariomycetidae</taxon>
        <taxon>Sordariales</taxon>
        <taxon>Diplogelasinosporaceae</taxon>
        <taxon>Diplogelasinospora</taxon>
    </lineage>
</organism>